<dbReference type="UniPathway" id="UPA00035">
    <property type="reaction ID" value="UER00042"/>
</dbReference>
<keyword evidence="8 10" id="KW-0057">Aromatic amino acid biosynthesis</keyword>
<proteinExistence type="inferred from homology"/>
<evidence type="ECO:0000256" key="5">
    <source>
        <dbReference type="ARBA" id="ARBA00022272"/>
    </source>
</evidence>
<dbReference type="FunFam" id="3.20.20.70:FF:000075">
    <property type="entry name" value="Tryptophan biosynthesis protein TRP1"/>
    <property type="match status" value="1"/>
</dbReference>
<evidence type="ECO:0000256" key="10">
    <source>
        <dbReference type="HAMAP-Rule" id="MF_00135"/>
    </source>
</evidence>
<keyword evidence="7 10" id="KW-0822">Tryptophan biosynthesis</keyword>
<dbReference type="AlphaFoldDB" id="A0A081KCT8"/>
<evidence type="ECO:0000256" key="2">
    <source>
        <dbReference type="ARBA" id="ARBA00004664"/>
    </source>
</evidence>
<feature type="domain" description="N-(5'phosphoribosyl) anthranilate isomerase (PRAI)" evidence="11">
    <location>
        <begin position="7"/>
        <end position="202"/>
    </location>
</feature>
<evidence type="ECO:0000256" key="4">
    <source>
        <dbReference type="ARBA" id="ARBA00012572"/>
    </source>
</evidence>
<dbReference type="eggNOG" id="COG0135">
    <property type="taxonomic scope" value="Bacteria"/>
</dbReference>
<evidence type="ECO:0000256" key="8">
    <source>
        <dbReference type="ARBA" id="ARBA00023141"/>
    </source>
</evidence>
<keyword evidence="9 10" id="KW-0413">Isomerase</keyword>
<evidence type="ECO:0000259" key="11">
    <source>
        <dbReference type="Pfam" id="PF00697"/>
    </source>
</evidence>
<evidence type="ECO:0000256" key="9">
    <source>
        <dbReference type="ARBA" id="ARBA00023235"/>
    </source>
</evidence>
<dbReference type="InterPro" id="IPR044643">
    <property type="entry name" value="TrpF_fam"/>
</dbReference>
<evidence type="ECO:0000256" key="7">
    <source>
        <dbReference type="ARBA" id="ARBA00022822"/>
    </source>
</evidence>
<dbReference type="HAMAP" id="MF_00135">
    <property type="entry name" value="PRAI"/>
    <property type="match status" value="1"/>
</dbReference>
<reference evidence="12 13" key="1">
    <citation type="submission" date="2014-06" db="EMBL/GenBank/DDBJ databases">
        <title>Whole Genome Sequences of Three Symbiotic Endozoicomonas Bacteria.</title>
        <authorList>
            <person name="Neave M.J."/>
            <person name="Apprill A."/>
            <person name="Voolstra C.R."/>
        </authorList>
    </citation>
    <scope>NUCLEOTIDE SEQUENCE [LARGE SCALE GENOMIC DNA]</scope>
    <source>
        <strain evidence="12 13">DSM 22380</strain>
    </source>
</reference>
<evidence type="ECO:0000313" key="13">
    <source>
        <dbReference type="Proteomes" id="UP000027997"/>
    </source>
</evidence>
<comment type="similarity">
    <text evidence="3 10">Belongs to the TrpF family.</text>
</comment>
<dbReference type="RefSeq" id="WP_020584489.1">
    <property type="nucleotide sequence ID" value="NZ_JOJP01000001.1"/>
</dbReference>
<name>A0A081KCT8_9GAMM</name>
<dbReference type="PANTHER" id="PTHR42894:SF1">
    <property type="entry name" value="N-(5'-PHOSPHORIBOSYL)ANTHRANILATE ISOMERASE"/>
    <property type="match status" value="1"/>
</dbReference>
<keyword evidence="6 10" id="KW-0028">Amino-acid biosynthesis</keyword>
<dbReference type="InterPro" id="IPR013785">
    <property type="entry name" value="Aldolase_TIM"/>
</dbReference>
<comment type="pathway">
    <text evidence="2 10">Amino-acid biosynthesis; L-tryptophan biosynthesis; L-tryptophan from chorismate: step 3/5.</text>
</comment>
<dbReference type="GO" id="GO:0000162">
    <property type="term" value="P:L-tryptophan biosynthetic process"/>
    <property type="evidence" value="ECO:0007669"/>
    <property type="project" value="UniProtKB-UniRule"/>
</dbReference>
<dbReference type="GO" id="GO:0004640">
    <property type="term" value="F:phosphoribosylanthranilate isomerase activity"/>
    <property type="evidence" value="ECO:0007669"/>
    <property type="project" value="UniProtKB-UniRule"/>
</dbReference>
<evidence type="ECO:0000256" key="6">
    <source>
        <dbReference type="ARBA" id="ARBA00022605"/>
    </source>
</evidence>
<dbReference type="Pfam" id="PF00697">
    <property type="entry name" value="PRAI"/>
    <property type="match status" value="1"/>
</dbReference>
<protein>
    <recommendedName>
        <fullName evidence="5 10">N-(5'-phosphoribosyl)anthranilate isomerase</fullName>
        <shortName evidence="10">PRAI</shortName>
        <ecNumber evidence="4 10">5.3.1.24</ecNumber>
    </recommendedName>
</protein>
<dbReference type="SUPFAM" id="SSF51366">
    <property type="entry name" value="Ribulose-phoshate binding barrel"/>
    <property type="match status" value="1"/>
</dbReference>
<sequence length="206" mass="22322">MDVSPRIKICGITSVKDGLIAAENGADAIGLVFYRNSRRYVTVEQAVEIVRALPPFISVVGLFVDPSDDLVQSVLGSVPLSLLQFHGNESETECSRWGMRYMKAFRVRPEVAVPEMVAPYDTACGYLLDSYKPGEVGGTGESFDWDLIPHELNKPVVLAGGLSPDNIAQAINRVRPYGVDVSSGVESQPGIKDHDKIKAFIKAAGK</sequence>
<dbReference type="EMBL" id="JOJP01000001">
    <property type="protein sequence ID" value="KEI71964.1"/>
    <property type="molecule type" value="Genomic_DNA"/>
</dbReference>
<comment type="caution">
    <text evidence="12">The sequence shown here is derived from an EMBL/GenBank/DDBJ whole genome shotgun (WGS) entry which is preliminary data.</text>
</comment>
<comment type="catalytic activity">
    <reaction evidence="1 10">
        <text>N-(5-phospho-beta-D-ribosyl)anthranilate = 1-(2-carboxyphenylamino)-1-deoxy-D-ribulose 5-phosphate</text>
        <dbReference type="Rhea" id="RHEA:21540"/>
        <dbReference type="ChEBI" id="CHEBI:18277"/>
        <dbReference type="ChEBI" id="CHEBI:58613"/>
        <dbReference type="EC" id="5.3.1.24"/>
    </reaction>
</comment>
<dbReference type="InterPro" id="IPR001240">
    <property type="entry name" value="PRAI_dom"/>
</dbReference>
<accession>A0A081KCT8</accession>
<dbReference type="EC" id="5.3.1.24" evidence="4 10"/>
<dbReference type="PANTHER" id="PTHR42894">
    <property type="entry name" value="N-(5'-PHOSPHORIBOSYL)ANTHRANILATE ISOMERASE"/>
    <property type="match status" value="1"/>
</dbReference>
<dbReference type="NCBIfam" id="NF002298">
    <property type="entry name" value="PRK01222.1-4"/>
    <property type="match status" value="1"/>
</dbReference>
<organism evidence="12 13">
    <name type="scientific">Endozoicomonas elysicola</name>
    <dbReference type="NCBI Taxonomy" id="305900"/>
    <lineage>
        <taxon>Bacteria</taxon>
        <taxon>Pseudomonadati</taxon>
        <taxon>Pseudomonadota</taxon>
        <taxon>Gammaproteobacteria</taxon>
        <taxon>Oceanospirillales</taxon>
        <taxon>Endozoicomonadaceae</taxon>
        <taxon>Endozoicomonas</taxon>
    </lineage>
</organism>
<evidence type="ECO:0000313" key="12">
    <source>
        <dbReference type="EMBL" id="KEI71964.1"/>
    </source>
</evidence>
<gene>
    <name evidence="10" type="primary">trpF</name>
    <name evidence="12" type="ORF">GV64_15615</name>
</gene>
<dbReference type="STRING" id="305900.GV64_15615"/>
<dbReference type="NCBIfam" id="NF002299">
    <property type="entry name" value="PRK01222.1-6"/>
    <property type="match status" value="1"/>
</dbReference>
<dbReference type="Gene3D" id="3.20.20.70">
    <property type="entry name" value="Aldolase class I"/>
    <property type="match status" value="1"/>
</dbReference>
<evidence type="ECO:0000256" key="1">
    <source>
        <dbReference type="ARBA" id="ARBA00001164"/>
    </source>
</evidence>
<evidence type="ECO:0000256" key="3">
    <source>
        <dbReference type="ARBA" id="ARBA00007571"/>
    </source>
</evidence>
<keyword evidence="13" id="KW-1185">Reference proteome</keyword>
<dbReference type="CDD" id="cd00405">
    <property type="entry name" value="PRAI"/>
    <property type="match status" value="1"/>
</dbReference>
<dbReference type="InterPro" id="IPR011060">
    <property type="entry name" value="RibuloseP-bd_barrel"/>
</dbReference>
<dbReference type="Proteomes" id="UP000027997">
    <property type="component" value="Unassembled WGS sequence"/>
</dbReference>